<keyword evidence="2 6" id="KW-0121">Carboxypeptidase</keyword>
<accession>A0A9Q9APU3</accession>
<evidence type="ECO:0000256" key="4">
    <source>
        <dbReference type="ARBA" id="ARBA00022801"/>
    </source>
</evidence>
<dbReference type="Proteomes" id="UP001056384">
    <property type="component" value="Chromosome 2"/>
</dbReference>
<dbReference type="PRINTS" id="PR00724">
    <property type="entry name" value="CRBOXYPTASEC"/>
</dbReference>
<sequence length="309" mass="34446">MHSSNHLQVLLVAALTYGEYVSGALAPLKQPVAQVAQVQQSCINRDVSYSIPKRSPSPPKKTFLTAETEQHAVNGSSLPGVEFDIGESYAGVLPISNHADESFFTSTHEIDSKEITIWLQGGPGGGLLLENGPFIWQPGTAQPTRNTFSWTNLTNMVWIDQPVGTRFSVSSPNITNRYELTEQFMGFWKNFIDTFDMHGYKVYLAGESYAGYYIPYIANGFIDANDTSYFNFQGAAINDPIIGNEVIQFEGVAMQYFNHWSEVFGLDGATVANITAQNEKCGYAAYLNKYFQFPPPPAPVTFRHKYWQQ</sequence>
<gene>
    <name evidence="7" type="ORF">Slin15195_G036840</name>
</gene>
<dbReference type="SUPFAM" id="SSF53474">
    <property type="entry name" value="alpha/beta-Hydrolases"/>
    <property type="match status" value="1"/>
</dbReference>
<dbReference type="Pfam" id="PF00450">
    <property type="entry name" value="Peptidase_S10"/>
    <property type="match status" value="1"/>
</dbReference>
<organism evidence="7 8">
    <name type="scientific">Septoria linicola</name>
    <dbReference type="NCBI Taxonomy" id="215465"/>
    <lineage>
        <taxon>Eukaryota</taxon>
        <taxon>Fungi</taxon>
        <taxon>Dikarya</taxon>
        <taxon>Ascomycota</taxon>
        <taxon>Pezizomycotina</taxon>
        <taxon>Dothideomycetes</taxon>
        <taxon>Dothideomycetidae</taxon>
        <taxon>Mycosphaerellales</taxon>
        <taxon>Mycosphaerellaceae</taxon>
        <taxon>Septoria</taxon>
    </lineage>
</organism>
<dbReference type="PANTHER" id="PTHR11802:SF479">
    <property type="entry name" value="CARBOXYPEPTIDASE"/>
    <property type="match status" value="1"/>
</dbReference>
<dbReference type="EC" id="3.4.16.-" evidence="6"/>
<evidence type="ECO:0000256" key="1">
    <source>
        <dbReference type="ARBA" id="ARBA00009431"/>
    </source>
</evidence>
<keyword evidence="3 6" id="KW-0645">Protease</keyword>
<reference evidence="7" key="1">
    <citation type="submission" date="2022-06" db="EMBL/GenBank/DDBJ databases">
        <title>Complete genome sequences of two strains of the flax pathogen Septoria linicola.</title>
        <authorList>
            <person name="Lapalu N."/>
            <person name="Simon A."/>
            <person name="Demenou B."/>
            <person name="Paumier D."/>
            <person name="Guillot M.-P."/>
            <person name="Gout L."/>
            <person name="Valade R."/>
        </authorList>
    </citation>
    <scope>NUCLEOTIDE SEQUENCE</scope>
    <source>
        <strain evidence="7">SE15195</strain>
    </source>
</reference>
<keyword evidence="5" id="KW-0325">Glycoprotein</keyword>
<keyword evidence="6" id="KW-0732">Signal</keyword>
<dbReference type="GO" id="GO:0004185">
    <property type="term" value="F:serine-type carboxypeptidase activity"/>
    <property type="evidence" value="ECO:0007669"/>
    <property type="project" value="UniProtKB-UniRule"/>
</dbReference>
<proteinExistence type="inferred from homology"/>
<dbReference type="PANTHER" id="PTHR11802">
    <property type="entry name" value="SERINE PROTEASE FAMILY S10 SERINE CARBOXYPEPTIDASE"/>
    <property type="match status" value="1"/>
</dbReference>
<keyword evidence="4 6" id="KW-0378">Hydrolase</keyword>
<evidence type="ECO:0000256" key="6">
    <source>
        <dbReference type="RuleBase" id="RU361156"/>
    </source>
</evidence>
<evidence type="ECO:0000256" key="2">
    <source>
        <dbReference type="ARBA" id="ARBA00022645"/>
    </source>
</evidence>
<protein>
    <recommendedName>
        <fullName evidence="6">Carboxypeptidase</fullName>
        <ecNumber evidence="6">3.4.16.-</ecNumber>
    </recommendedName>
</protein>
<dbReference type="AlphaFoldDB" id="A0A9Q9APU3"/>
<dbReference type="EMBL" id="CP099419">
    <property type="protein sequence ID" value="USW50365.1"/>
    <property type="molecule type" value="Genomic_DNA"/>
</dbReference>
<evidence type="ECO:0000313" key="7">
    <source>
        <dbReference type="EMBL" id="USW50365.1"/>
    </source>
</evidence>
<dbReference type="PROSITE" id="PS00131">
    <property type="entry name" value="CARBOXYPEPT_SER_SER"/>
    <property type="match status" value="1"/>
</dbReference>
<keyword evidence="8" id="KW-1185">Reference proteome</keyword>
<evidence type="ECO:0000313" key="8">
    <source>
        <dbReference type="Proteomes" id="UP001056384"/>
    </source>
</evidence>
<name>A0A9Q9APU3_9PEZI</name>
<evidence type="ECO:0000256" key="3">
    <source>
        <dbReference type="ARBA" id="ARBA00022670"/>
    </source>
</evidence>
<dbReference type="InterPro" id="IPR001563">
    <property type="entry name" value="Peptidase_S10"/>
</dbReference>
<dbReference type="InterPro" id="IPR029058">
    <property type="entry name" value="AB_hydrolase_fold"/>
</dbReference>
<dbReference type="InterPro" id="IPR018202">
    <property type="entry name" value="Ser_caboxypep_ser_AS"/>
</dbReference>
<comment type="similarity">
    <text evidence="1 6">Belongs to the peptidase S10 family.</text>
</comment>
<feature type="signal peptide" evidence="6">
    <location>
        <begin position="1"/>
        <end position="23"/>
    </location>
</feature>
<dbReference type="GO" id="GO:0006508">
    <property type="term" value="P:proteolysis"/>
    <property type="evidence" value="ECO:0007669"/>
    <property type="project" value="UniProtKB-KW"/>
</dbReference>
<evidence type="ECO:0000256" key="5">
    <source>
        <dbReference type="ARBA" id="ARBA00023180"/>
    </source>
</evidence>
<dbReference type="Gene3D" id="3.40.50.1820">
    <property type="entry name" value="alpha/beta hydrolase"/>
    <property type="match status" value="1"/>
</dbReference>
<feature type="chain" id="PRO_5040547707" description="Carboxypeptidase" evidence="6">
    <location>
        <begin position="24"/>
        <end position="309"/>
    </location>
</feature>